<dbReference type="PANTHER" id="PTHR39450">
    <property type="entry name" value="MOLYBDOPTERIN OXIDOREDUCTASE, 4FE-4S CLUSTER-BINDING SUBUNIT"/>
    <property type="match status" value="1"/>
</dbReference>
<protein>
    <recommendedName>
        <fullName evidence="3">DUF1667 domain-containing protein</fullName>
    </recommendedName>
</protein>
<dbReference type="HOGENOM" id="CLU_148086_0_0_0"/>
<dbReference type="STRING" id="515635.Dtur_0023"/>
<dbReference type="SUPFAM" id="SSF160148">
    <property type="entry name" value="CPE0013-like"/>
    <property type="match status" value="1"/>
</dbReference>
<evidence type="ECO:0000313" key="2">
    <source>
        <dbReference type="Proteomes" id="UP000007719"/>
    </source>
</evidence>
<sequence length="135" mass="15251">MKKNLTCIVCPLGCHLEIEVIHGEIIVKGNKCERGKSYAEEEIKSPKRVLTTTVKIKNGKYNVVPVKTTGPIPKDYLFELLKKLADIEIEAPVPQGFKVLEKVYQEVDVVTTRSMEKREITKNIKDIKNKASNPT</sequence>
<dbReference type="PATRIC" id="fig|515635.4.peg.23"/>
<dbReference type="OrthoDB" id="9811531at2"/>
<dbReference type="eggNOG" id="COG3862">
    <property type="taxonomic scope" value="Bacteria"/>
</dbReference>
<dbReference type="AlphaFoldDB" id="B8DYI2"/>
<accession>B8DYI2</accession>
<reference evidence="2" key="1">
    <citation type="journal article" date="2016" name="Front. Microbiol.">
        <title>The complete genome sequence of hyperthermophile Dictyoglomus turgidum DSM 6724 reveals a specialized carbohydrate fermentor.</title>
        <authorList>
            <person name="Brumm P.J."/>
            <person name="Gowda K."/>
            <person name="Robb F.T."/>
            <person name="Mead D.A."/>
        </authorList>
    </citation>
    <scope>NUCLEOTIDE SEQUENCE [LARGE SCALE GENOMIC DNA]</scope>
    <source>
        <strain evidence="2">DSM 6724 / Z-1310</strain>
    </source>
</reference>
<dbReference type="EMBL" id="CP001251">
    <property type="protein sequence ID" value="ACK41364.1"/>
    <property type="molecule type" value="Genomic_DNA"/>
</dbReference>
<dbReference type="PANTHER" id="PTHR39450:SF1">
    <property type="entry name" value="DUF1667 DOMAIN-CONTAINING PROTEIN"/>
    <property type="match status" value="1"/>
</dbReference>
<evidence type="ECO:0000313" key="1">
    <source>
        <dbReference type="EMBL" id="ACK41364.1"/>
    </source>
</evidence>
<dbReference type="Gene3D" id="3.10.530.10">
    <property type="entry name" value="CPE0013-like"/>
    <property type="match status" value="1"/>
</dbReference>
<dbReference type="Pfam" id="PF07892">
    <property type="entry name" value="DUF1667"/>
    <property type="match status" value="1"/>
</dbReference>
<dbReference type="KEGG" id="dtu:Dtur_0023"/>
<keyword evidence="2" id="KW-1185">Reference proteome</keyword>
<organism evidence="1 2">
    <name type="scientific">Dictyoglomus turgidum (strain DSM 6724 / Z-1310)</name>
    <dbReference type="NCBI Taxonomy" id="515635"/>
    <lineage>
        <taxon>Bacteria</taxon>
        <taxon>Pseudomonadati</taxon>
        <taxon>Dictyoglomota</taxon>
        <taxon>Dictyoglomia</taxon>
        <taxon>Dictyoglomales</taxon>
        <taxon>Dictyoglomaceae</taxon>
        <taxon>Dictyoglomus</taxon>
    </lineage>
</organism>
<dbReference type="RefSeq" id="WP_012582450.1">
    <property type="nucleotide sequence ID" value="NC_011661.1"/>
</dbReference>
<evidence type="ECO:0008006" key="3">
    <source>
        <dbReference type="Google" id="ProtNLM"/>
    </source>
</evidence>
<proteinExistence type="predicted"/>
<dbReference type="InParanoid" id="B8DYI2"/>
<dbReference type="EnsemblBacteria" id="ACK41364">
    <property type="protein sequence ID" value="ACK41364"/>
    <property type="gene ID" value="Dtur_0023"/>
</dbReference>
<dbReference type="InterPro" id="IPR036593">
    <property type="entry name" value="CPE0013-like_sf"/>
</dbReference>
<gene>
    <name evidence="1" type="ordered locus">Dtur_0023</name>
</gene>
<dbReference type="InterPro" id="IPR012460">
    <property type="entry name" value="DUF1667"/>
</dbReference>
<dbReference type="Proteomes" id="UP000007719">
    <property type="component" value="Chromosome"/>
</dbReference>
<name>B8DYI2_DICTD</name>